<dbReference type="EMBL" id="JAAALK010000082">
    <property type="protein sequence ID" value="KAG8087954.1"/>
    <property type="molecule type" value="Genomic_DNA"/>
</dbReference>
<accession>A0A8J5WGQ5</accession>
<dbReference type="AlphaFoldDB" id="A0A8J5WGQ5"/>
<sequence length="76" mass="8628">MELVPFKPAVGAPVESGGGSHEGSIPTMVAAQHEILHVYGFYDEFLRKYGSEDIFKILRRNGYPKLWPSPKFIWSF</sequence>
<reference evidence="1" key="1">
    <citation type="journal article" date="2021" name="bioRxiv">
        <title>Whole Genome Assembly and Annotation of Northern Wild Rice, Zizania palustris L., Supports a Whole Genome Duplication in the Zizania Genus.</title>
        <authorList>
            <person name="Haas M."/>
            <person name="Kono T."/>
            <person name="Macchietto M."/>
            <person name="Millas R."/>
            <person name="McGilp L."/>
            <person name="Shao M."/>
            <person name="Duquette J."/>
            <person name="Hirsch C.N."/>
            <person name="Kimball J."/>
        </authorList>
    </citation>
    <scope>NUCLEOTIDE SEQUENCE</scope>
    <source>
        <tissue evidence="1">Fresh leaf tissue</tissue>
    </source>
</reference>
<dbReference type="Proteomes" id="UP000729402">
    <property type="component" value="Unassembled WGS sequence"/>
</dbReference>
<reference evidence="1" key="2">
    <citation type="submission" date="2021-02" db="EMBL/GenBank/DDBJ databases">
        <authorList>
            <person name="Kimball J.A."/>
            <person name="Haas M.W."/>
            <person name="Macchietto M."/>
            <person name="Kono T."/>
            <person name="Duquette J."/>
            <person name="Shao M."/>
        </authorList>
    </citation>
    <scope>NUCLEOTIDE SEQUENCE</scope>
    <source>
        <tissue evidence="1">Fresh leaf tissue</tissue>
    </source>
</reference>
<organism evidence="1 2">
    <name type="scientific">Zizania palustris</name>
    <name type="common">Northern wild rice</name>
    <dbReference type="NCBI Taxonomy" id="103762"/>
    <lineage>
        <taxon>Eukaryota</taxon>
        <taxon>Viridiplantae</taxon>
        <taxon>Streptophyta</taxon>
        <taxon>Embryophyta</taxon>
        <taxon>Tracheophyta</taxon>
        <taxon>Spermatophyta</taxon>
        <taxon>Magnoliopsida</taxon>
        <taxon>Liliopsida</taxon>
        <taxon>Poales</taxon>
        <taxon>Poaceae</taxon>
        <taxon>BOP clade</taxon>
        <taxon>Oryzoideae</taxon>
        <taxon>Oryzeae</taxon>
        <taxon>Zizaniinae</taxon>
        <taxon>Zizania</taxon>
    </lineage>
</organism>
<comment type="caution">
    <text evidence="1">The sequence shown here is derived from an EMBL/GenBank/DDBJ whole genome shotgun (WGS) entry which is preliminary data.</text>
</comment>
<protein>
    <submittedName>
        <fullName evidence="1">Uncharacterized protein</fullName>
    </submittedName>
</protein>
<proteinExistence type="predicted"/>
<evidence type="ECO:0000313" key="1">
    <source>
        <dbReference type="EMBL" id="KAG8087954.1"/>
    </source>
</evidence>
<gene>
    <name evidence="1" type="ORF">GUJ93_ZPchr0010g9706</name>
</gene>
<evidence type="ECO:0000313" key="2">
    <source>
        <dbReference type="Proteomes" id="UP000729402"/>
    </source>
</evidence>
<name>A0A8J5WGQ5_ZIZPA</name>
<keyword evidence="2" id="KW-1185">Reference proteome</keyword>